<evidence type="ECO:0000256" key="1">
    <source>
        <dbReference type="ARBA" id="ARBA00004141"/>
    </source>
</evidence>
<evidence type="ECO:0000256" key="5">
    <source>
        <dbReference type="SAM" id="Phobius"/>
    </source>
</evidence>
<dbReference type="GO" id="GO:0005774">
    <property type="term" value="C:vacuolar membrane"/>
    <property type="evidence" value="ECO:0007669"/>
    <property type="project" value="TreeGrafter"/>
</dbReference>
<evidence type="ECO:0000256" key="4">
    <source>
        <dbReference type="ARBA" id="ARBA00023136"/>
    </source>
</evidence>
<proteinExistence type="predicted"/>
<dbReference type="OrthoDB" id="422187at2759"/>
<sequence length="175" mass="19591">MALTTTMVAGYRYGAMITSNVLEILPKSNVLYFAIMLVTLQLCLSSAVGTSPLFQHIEERLKVSKKFSLKRCCVRSLLLGFAVLLGELVPKFDLVMGIIGGTLTGPLMFVLPPLLYTKILKMEQIHDNDLMKRIIARTATLDDDSEEDIILLQRRYGTFKAQKIVVHTITSSHFL</sequence>
<dbReference type="InterPro" id="IPR013057">
    <property type="entry name" value="AA_transpt_TM"/>
</dbReference>
<organism evidence="7 8">
    <name type="scientific">Pseudolycoriella hygida</name>
    <dbReference type="NCBI Taxonomy" id="35572"/>
    <lineage>
        <taxon>Eukaryota</taxon>
        <taxon>Metazoa</taxon>
        <taxon>Ecdysozoa</taxon>
        <taxon>Arthropoda</taxon>
        <taxon>Hexapoda</taxon>
        <taxon>Insecta</taxon>
        <taxon>Pterygota</taxon>
        <taxon>Neoptera</taxon>
        <taxon>Endopterygota</taxon>
        <taxon>Diptera</taxon>
        <taxon>Nematocera</taxon>
        <taxon>Sciaroidea</taxon>
        <taxon>Sciaridae</taxon>
        <taxon>Pseudolycoriella</taxon>
    </lineage>
</organism>
<reference evidence="7" key="1">
    <citation type="submission" date="2022-07" db="EMBL/GenBank/DDBJ databases">
        <authorList>
            <person name="Trinca V."/>
            <person name="Uliana J.V.C."/>
            <person name="Torres T.T."/>
            <person name="Ward R.J."/>
            <person name="Monesi N."/>
        </authorList>
    </citation>
    <scope>NUCLEOTIDE SEQUENCE</scope>
    <source>
        <strain evidence="7">HSMRA1968</strain>
        <tissue evidence="7">Whole embryos</tissue>
    </source>
</reference>
<dbReference type="PANTHER" id="PTHR22950:SF703">
    <property type="entry name" value="AMINO ACID TRANSPORTER TRANSMEMBRANE DOMAIN-CONTAINING PROTEIN"/>
    <property type="match status" value="1"/>
</dbReference>
<comment type="caution">
    <text evidence="7">The sequence shown here is derived from an EMBL/GenBank/DDBJ whole genome shotgun (WGS) entry which is preliminary data.</text>
</comment>
<gene>
    <name evidence="7" type="ORF">Bhyg_10630</name>
</gene>
<dbReference type="EMBL" id="WJQU01000003">
    <property type="protein sequence ID" value="KAJ6637899.1"/>
    <property type="molecule type" value="Genomic_DNA"/>
</dbReference>
<keyword evidence="3 5" id="KW-1133">Transmembrane helix</keyword>
<name>A0A9Q0MVJ9_9DIPT</name>
<evidence type="ECO:0000313" key="7">
    <source>
        <dbReference type="EMBL" id="KAJ6637899.1"/>
    </source>
</evidence>
<evidence type="ECO:0000256" key="2">
    <source>
        <dbReference type="ARBA" id="ARBA00022692"/>
    </source>
</evidence>
<keyword evidence="4 5" id="KW-0472">Membrane</keyword>
<keyword evidence="2 5" id="KW-0812">Transmembrane</keyword>
<dbReference type="Proteomes" id="UP001151699">
    <property type="component" value="Chromosome X"/>
</dbReference>
<keyword evidence="8" id="KW-1185">Reference proteome</keyword>
<comment type="subcellular location">
    <subcellularLocation>
        <location evidence="1">Membrane</location>
        <topology evidence="1">Multi-pass membrane protein</topology>
    </subcellularLocation>
</comment>
<dbReference type="GO" id="GO:0015179">
    <property type="term" value="F:L-amino acid transmembrane transporter activity"/>
    <property type="evidence" value="ECO:0007669"/>
    <property type="project" value="TreeGrafter"/>
</dbReference>
<dbReference type="Pfam" id="PF01490">
    <property type="entry name" value="Aa_trans"/>
    <property type="match status" value="1"/>
</dbReference>
<dbReference type="AlphaFoldDB" id="A0A9Q0MVJ9"/>
<evidence type="ECO:0000256" key="3">
    <source>
        <dbReference type="ARBA" id="ARBA00022989"/>
    </source>
</evidence>
<feature type="transmembrane region" description="Helical" evidence="5">
    <location>
        <begin position="30"/>
        <end position="51"/>
    </location>
</feature>
<accession>A0A9Q0MVJ9</accession>
<feature type="transmembrane region" description="Helical" evidence="5">
    <location>
        <begin position="72"/>
        <end position="89"/>
    </location>
</feature>
<dbReference type="PANTHER" id="PTHR22950">
    <property type="entry name" value="AMINO ACID TRANSPORTER"/>
    <property type="match status" value="1"/>
</dbReference>
<evidence type="ECO:0000259" key="6">
    <source>
        <dbReference type="Pfam" id="PF01490"/>
    </source>
</evidence>
<feature type="domain" description="Amino acid transporter transmembrane" evidence="6">
    <location>
        <begin position="12"/>
        <end position="133"/>
    </location>
</feature>
<protein>
    <recommendedName>
        <fullName evidence="6">Amino acid transporter transmembrane domain-containing protein</fullName>
    </recommendedName>
</protein>
<feature type="transmembrane region" description="Helical" evidence="5">
    <location>
        <begin position="95"/>
        <end position="116"/>
    </location>
</feature>
<evidence type="ECO:0000313" key="8">
    <source>
        <dbReference type="Proteomes" id="UP001151699"/>
    </source>
</evidence>